<dbReference type="EMBL" id="QNSB01000002">
    <property type="protein sequence ID" value="RBP73596.1"/>
    <property type="molecule type" value="Genomic_DNA"/>
</dbReference>
<evidence type="ECO:0000313" key="3">
    <source>
        <dbReference type="Proteomes" id="UP000253509"/>
    </source>
</evidence>
<keyword evidence="1" id="KW-1133">Transmembrane helix</keyword>
<evidence type="ECO:0000256" key="1">
    <source>
        <dbReference type="SAM" id="Phobius"/>
    </source>
</evidence>
<sequence>MLYRWKAAVVAGLFVLGAVCFLLGLFPALAGLFWTLWLSGCGACIAGLILAVTIPSRDAGRRTPEERADALSRCR</sequence>
<feature type="transmembrane region" description="Helical" evidence="1">
    <location>
        <begin position="7"/>
        <end position="26"/>
    </location>
</feature>
<keyword evidence="1" id="KW-0472">Membrane</keyword>
<reference evidence="2 3" key="1">
    <citation type="submission" date="2018-06" db="EMBL/GenBank/DDBJ databases">
        <title>Freshwater and sediment microbial communities from various areas in North America, analyzing microbe dynamics in response to fracking.</title>
        <authorList>
            <person name="Lamendella R."/>
        </authorList>
    </citation>
    <scope>NUCLEOTIDE SEQUENCE [LARGE SCALE GENOMIC DNA]</scope>
    <source>
        <strain evidence="2 3">3b_TX</strain>
    </source>
</reference>
<dbReference type="AlphaFoldDB" id="A0A366ILJ7"/>
<comment type="caution">
    <text evidence="2">The sequence shown here is derived from an EMBL/GenBank/DDBJ whole genome shotgun (WGS) entry which is preliminary data.</text>
</comment>
<feature type="transmembrane region" description="Helical" evidence="1">
    <location>
        <begin position="32"/>
        <end position="54"/>
    </location>
</feature>
<protein>
    <submittedName>
        <fullName evidence="2">Uncharacterized protein</fullName>
    </submittedName>
</protein>
<gene>
    <name evidence="2" type="ORF">DFO65_102124</name>
</gene>
<keyword evidence="1" id="KW-0812">Transmembrane</keyword>
<keyword evidence="3" id="KW-1185">Reference proteome</keyword>
<evidence type="ECO:0000313" key="2">
    <source>
        <dbReference type="EMBL" id="RBP73596.1"/>
    </source>
</evidence>
<proteinExistence type="predicted"/>
<dbReference type="Proteomes" id="UP000253509">
    <property type="component" value="Unassembled WGS sequence"/>
</dbReference>
<organism evidence="2 3">
    <name type="scientific">Brevibacterium celere</name>
    <dbReference type="NCBI Taxonomy" id="225845"/>
    <lineage>
        <taxon>Bacteria</taxon>
        <taxon>Bacillati</taxon>
        <taxon>Actinomycetota</taxon>
        <taxon>Actinomycetes</taxon>
        <taxon>Micrococcales</taxon>
        <taxon>Brevibacteriaceae</taxon>
        <taxon>Brevibacterium</taxon>
    </lineage>
</organism>
<accession>A0A366ILJ7</accession>
<dbReference type="RefSeq" id="WP_113902989.1">
    <property type="nucleotide sequence ID" value="NZ_QNSB01000002.1"/>
</dbReference>
<name>A0A366ILJ7_9MICO</name>